<name>A0A8J8MDZ8_9FIRM</name>
<dbReference type="Gene3D" id="3.20.20.80">
    <property type="entry name" value="Glycosidases"/>
    <property type="match status" value="1"/>
</dbReference>
<dbReference type="AlphaFoldDB" id="A0A8J8MDZ8"/>
<dbReference type="Pfam" id="PF00128">
    <property type="entry name" value="Alpha-amylase"/>
    <property type="match status" value="1"/>
</dbReference>
<dbReference type="SUPFAM" id="SSF51445">
    <property type="entry name" value="(Trans)glycosidases"/>
    <property type="match status" value="1"/>
</dbReference>
<evidence type="ECO:0000259" key="1">
    <source>
        <dbReference type="SMART" id="SM00642"/>
    </source>
</evidence>
<dbReference type="PANTHER" id="PTHR47786:SF2">
    <property type="entry name" value="GLYCOSYL HYDROLASE FAMILY 13 CATALYTIC DOMAIN-CONTAINING PROTEIN"/>
    <property type="match status" value="1"/>
</dbReference>
<organism evidence="2 3">
    <name type="scientific">Vallitalea guaymasensis</name>
    <dbReference type="NCBI Taxonomy" id="1185412"/>
    <lineage>
        <taxon>Bacteria</taxon>
        <taxon>Bacillati</taxon>
        <taxon>Bacillota</taxon>
        <taxon>Clostridia</taxon>
        <taxon>Lachnospirales</taxon>
        <taxon>Vallitaleaceae</taxon>
        <taxon>Vallitalea</taxon>
    </lineage>
</organism>
<evidence type="ECO:0000313" key="2">
    <source>
        <dbReference type="EMBL" id="QUH31084.1"/>
    </source>
</evidence>
<dbReference type="InterPro" id="IPR017853">
    <property type="entry name" value="GH"/>
</dbReference>
<dbReference type="Gene3D" id="2.60.40.1180">
    <property type="entry name" value="Golgi alpha-mannosidase II"/>
    <property type="match status" value="1"/>
</dbReference>
<dbReference type="SUPFAM" id="SSF51011">
    <property type="entry name" value="Glycosyl hydrolase domain"/>
    <property type="match status" value="1"/>
</dbReference>
<dbReference type="GO" id="GO:0005975">
    <property type="term" value="P:carbohydrate metabolic process"/>
    <property type="evidence" value="ECO:0007669"/>
    <property type="project" value="InterPro"/>
</dbReference>
<evidence type="ECO:0000313" key="3">
    <source>
        <dbReference type="Proteomes" id="UP000677305"/>
    </source>
</evidence>
<dbReference type="SMART" id="SM00642">
    <property type="entry name" value="Aamy"/>
    <property type="match status" value="1"/>
</dbReference>
<dbReference type="EMBL" id="CP058561">
    <property type="protein sequence ID" value="QUH31084.1"/>
    <property type="molecule type" value="Genomic_DNA"/>
</dbReference>
<dbReference type="InterPro" id="IPR006047">
    <property type="entry name" value="GH13_cat_dom"/>
</dbReference>
<proteinExistence type="predicted"/>
<dbReference type="KEGG" id="vgu:HYG85_20035"/>
<protein>
    <submittedName>
        <fullName evidence="2">Alpha-glucosidase C-terminal domain-containing protein</fullName>
    </submittedName>
</protein>
<gene>
    <name evidence="2" type="ORF">HYG85_20035</name>
</gene>
<reference evidence="2 3" key="1">
    <citation type="submission" date="2020-07" db="EMBL/GenBank/DDBJ databases">
        <title>Vallitalea guaymasensis genome.</title>
        <authorList>
            <person name="Postec A."/>
        </authorList>
    </citation>
    <scope>NUCLEOTIDE SEQUENCE [LARGE SCALE GENOMIC DNA]</scope>
    <source>
        <strain evidence="2 3">Ra1766G1</strain>
    </source>
</reference>
<dbReference type="RefSeq" id="WP_212691161.1">
    <property type="nucleotide sequence ID" value="NZ_CP058561.1"/>
</dbReference>
<dbReference type="CDD" id="cd11313">
    <property type="entry name" value="AmyAc_arch_bac_AmyA"/>
    <property type="match status" value="1"/>
</dbReference>
<keyword evidence="3" id="KW-1185">Reference proteome</keyword>
<feature type="domain" description="Glycosyl hydrolase family 13 catalytic" evidence="1">
    <location>
        <begin position="38"/>
        <end position="355"/>
    </location>
</feature>
<dbReference type="Proteomes" id="UP000677305">
    <property type="component" value="Chromosome"/>
</dbReference>
<dbReference type="InterPro" id="IPR013780">
    <property type="entry name" value="Glyco_hydro_b"/>
</dbReference>
<sequence>MQLQKKVFLLILCITVSLTCCGNYSHSKDWFDDAVIYEVNLRQYTEDGTISAFREHLPRLKELGVEILWFMPIYPISEVKRNGTLGSYYSVQDYKAVNSEFGTFQEFKELVEECHEMDFKVILDWVPNHTGWDNQWIYDHPEWYTQVDGQIIHPAGTNWTDVADLNYDNLEMQDAMIDALSYWIRETDIDGYRCDVAGRVPVDFWKKAITELNSIKPIFMLAEDGSNMSLLSNGFQANYGWSLFGTINNSSSGYGYASNIKRELLRVPVIYPDGSLPMNFITNHDENSWNGTTGERLGDCVDAMNVLIFTSPGIPLIYSGQEASLNKRLEFFEKDEIDWSDLSKQDFYKKLINLKKENPALWNNNTQSKMTFINTSNNHILIYIRQKDDNTVITIINLSNETVNTTCDFGDYAGEYTEYFSADKTSLSAQYSIDIAPFSYLVFTK</sequence>
<dbReference type="PANTHER" id="PTHR47786">
    <property type="entry name" value="ALPHA-1,4-GLUCAN:MALTOSE-1-PHOSPHATE MALTOSYLTRANSFERASE"/>
    <property type="match status" value="1"/>
</dbReference>
<accession>A0A8J8MDZ8</accession>